<proteinExistence type="predicted"/>
<name>A0ABQ4YHG7_9ASTR</name>
<accession>A0ABQ4YHG7</accession>
<protein>
    <submittedName>
        <fullName evidence="2">Uncharacterized protein</fullName>
    </submittedName>
</protein>
<dbReference type="EMBL" id="BQNB010010373">
    <property type="protein sequence ID" value="GJS76411.1"/>
    <property type="molecule type" value="Genomic_DNA"/>
</dbReference>
<reference evidence="2" key="2">
    <citation type="submission" date="2022-01" db="EMBL/GenBank/DDBJ databases">
        <authorList>
            <person name="Yamashiro T."/>
            <person name="Shiraishi A."/>
            <person name="Satake H."/>
            <person name="Nakayama K."/>
        </authorList>
    </citation>
    <scope>NUCLEOTIDE SEQUENCE</scope>
</reference>
<comment type="caution">
    <text evidence="2">The sequence shown here is derived from an EMBL/GenBank/DDBJ whole genome shotgun (WGS) entry which is preliminary data.</text>
</comment>
<dbReference type="Proteomes" id="UP001151760">
    <property type="component" value="Unassembled WGS sequence"/>
</dbReference>
<evidence type="ECO:0000313" key="2">
    <source>
        <dbReference type="EMBL" id="GJS76411.1"/>
    </source>
</evidence>
<feature type="region of interest" description="Disordered" evidence="1">
    <location>
        <begin position="560"/>
        <end position="624"/>
    </location>
</feature>
<evidence type="ECO:0000313" key="3">
    <source>
        <dbReference type="Proteomes" id="UP001151760"/>
    </source>
</evidence>
<feature type="region of interest" description="Disordered" evidence="1">
    <location>
        <begin position="409"/>
        <end position="434"/>
    </location>
</feature>
<feature type="region of interest" description="Disordered" evidence="1">
    <location>
        <begin position="301"/>
        <end position="345"/>
    </location>
</feature>
<feature type="compositionally biased region" description="Polar residues" evidence="1">
    <location>
        <begin position="301"/>
        <end position="317"/>
    </location>
</feature>
<gene>
    <name evidence="2" type="ORF">Tco_0726292</name>
</gene>
<reference evidence="2" key="1">
    <citation type="journal article" date="2022" name="Int. J. Mol. Sci.">
        <title>Draft Genome of Tanacetum Coccineum: Genomic Comparison of Closely Related Tanacetum-Family Plants.</title>
        <authorList>
            <person name="Yamashiro T."/>
            <person name="Shiraishi A."/>
            <person name="Nakayama K."/>
            <person name="Satake H."/>
        </authorList>
    </citation>
    <scope>NUCLEOTIDE SEQUENCE</scope>
</reference>
<sequence>MAQPQRPADVHQDELCPPNKRYALMDANKKVDLENPLCPNESRILANILQNHPLKFSIVASSSVPWIYLGQFWHTLQEDRSKYNLKFMLDRKELTMTLDDFKTIFHLPQATDNIHNRFVPALKFSEMVPFYVNNLGFTLESRSTSNFKTTGLLQPWQTLCKMFLRCLTTCVTGYDQPSLQIMQMLYYFVNNIHVDYAELLWEGFHYSLTNPTTMIPYPRFIKLIVSHYMTTFPGISRRACDRYHNLVDDVMIKSIFNSGKSKGVVGMKIPDWMINEDMKLTENYRLYVEVFGVNVPTTQSQLIESTQGTHRTTSAPRTPNPVVAEGESSAPRSHEEGEARENVEKVKEHLMAEEIEKLVNETENVEENVEADSSTLRNDDNPNDPGARLEPISDKESLEVEITVVVQPVNELTVTDPQPSSSTPSSSSPKSKLSTTNRLLSLFKSKPGRFKRYKSFFQELQGRYGYLFEHLSARFMPRRNFNMIAQRLQEMMLDSLPKLVDDRIKGILKTQVPLHVAQGLILEREKSQAEVAKMIDDAIQQERENLRTTISSQVNDAIANHIPSQTVVRPRDQEDPHDDAHPEGENSAKRQKTSKHGTFVSGESSYAQDYESEPGLSTSGNQDQLDDFDFWTDSYATDDDELSTDKVSQELVEELSQTVDEVKLHKVVNDMLRQRFSPHPQRPTPVIQSCQRDPNALALSLVNQDLLYLKKGSSRPEKIVMSLYKFLAVIFLDDDIEERTSRWVKKYVKKFNPDTQYNVEHLKNPHAKIFYIKKQKEPDKPKEVVYSNSRIVQIIKTYWELGHEHKFVTEIVANERNWGGEYSVYREIILPEPQNKND</sequence>
<feature type="region of interest" description="Disordered" evidence="1">
    <location>
        <begin position="359"/>
        <end position="394"/>
    </location>
</feature>
<organism evidence="2 3">
    <name type="scientific">Tanacetum coccineum</name>
    <dbReference type="NCBI Taxonomy" id="301880"/>
    <lineage>
        <taxon>Eukaryota</taxon>
        <taxon>Viridiplantae</taxon>
        <taxon>Streptophyta</taxon>
        <taxon>Embryophyta</taxon>
        <taxon>Tracheophyta</taxon>
        <taxon>Spermatophyta</taxon>
        <taxon>Magnoliopsida</taxon>
        <taxon>eudicotyledons</taxon>
        <taxon>Gunneridae</taxon>
        <taxon>Pentapetalae</taxon>
        <taxon>asterids</taxon>
        <taxon>campanulids</taxon>
        <taxon>Asterales</taxon>
        <taxon>Asteraceae</taxon>
        <taxon>Asteroideae</taxon>
        <taxon>Anthemideae</taxon>
        <taxon>Anthemidinae</taxon>
        <taxon>Tanacetum</taxon>
    </lineage>
</organism>
<keyword evidence="3" id="KW-1185">Reference proteome</keyword>
<feature type="compositionally biased region" description="Basic and acidic residues" evidence="1">
    <location>
        <begin position="569"/>
        <end position="588"/>
    </location>
</feature>
<evidence type="ECO:0000256" key="1">
    <source>
        <dbReference type="SAM" id="MobiDB-lite"/>
    </source>
</evidence>
<feature type="compositionally biased region" description="Low complexity" evidence="1">
    <location>
        <begin position="419"/>
        <end position="434"/>
    </location>
</feature>
<feature type="compositionally biased region" description="Basic and acidic residues" evidence="1">
    <location>
        <begin position="332"/>
        <end position="345"/>
    </location>
</feature>